<feature type="transmembrane region" description="Helical" evidence="1">
    <location>
        <begin position="12"/>
        <end position="34"/>
    </location>
</feature>
<keyword evidence="1" id="KW-0472">Membrane</keyword>
<evidence type="ECO:0000313" key="2">
    <source>
        <dbReference type="EMBL" id="MCQ4635166.1"/>
    </source>
</evidence>
<accession>A0ABT1RJ12</accession>
<evidence type="ECO:0000313" key="3">
    <source>
        <dbReference type="Proteomes" id="UP001524502"/>
    </source>
</evidence>
<keyword evidence="1" id="KW-1133">Transmembrane helix</keyword>
<protein>
    <submittedName>
        <fullName evidence="2">Uncharacterized protein</fullName>
    </submittedName>
</protein>
<comment type="caution">
    <text evidence="2">The sequence shown here is derived from an EMBL/GenBank/DDBJ whole genome shotgun (WGS) entry which is preliminary data.</text>
</comment>
<proteinExistence type="predicted"/>
<dbReference type="EMBL" id="JANFXK010000001">
    <property type="protein sequence ID" value="MCQ4635166.1"/>
    <property type="molecule type" value="Genomic_DNA"/>
</dbReference>
<organism evidence="2 3">
    <name type="scientific">Anaerovorax odorimutans</name>
    <dbReference type="NCBI Taxonomy" id="109327"/>
    <lineage>
        <taxon>Bacteria</taxon>
        <taxon>Bacillati</taxon>
        <taxon>Bacillota</taxon>
        <taxon>Clostridia</taxon>
        <taxon>Peptostreptococcales</taxon>
        <taxon>Anaerovoracaceae</taxon>
        <taxon>Anaerovorax</taxon>
    </lineage>
</organism>
<name>A0ABT1RJ12_9FIRM</name>
<keyword evidence="1" id="KW-0812">Transmembrane</keyword>
<evidence type="ECO:0000256" key="1">
    <source>
        <dbReference type="SAM" id="Phobius"/>
    </source>
</evidence>
<gene>
    <name evidence="2" type="ORF">NE619_00265</name>
</gene>
<dbReference type="RefSeq" id="WP_256130368.1">
    <property type="nucleotide sequence ID" value="NZ_JANFXK010000001.1"/>
</dbReference>
<sequence>MGITRPATKVAAVCIGIIALGAIICFCIIGYFHLDKTVLIPRQTEFSLELPEGEAADADEEEEWDDEDLYQSDIGFFFLTNAGDTRRLADVTFAEAPEIHLWPGQEGEWYDFYSELGSNEVLPGRRMGVYRGGQIDLNIGPETLEFLKTIKSPVTVKTAVIRYENESEERIEVDPITFHPPGGNNKYQDVGEVLYFTQAAALLKERGEL</sequence>
<reference evidence="2 3" key="1">
    <citation type="submission" date="2022-06" db="EMBL/GenBank/DDBJ databases">
        <title>Isolation of gut microbiota from human fecal samples.</title>
        <authorList>
            <person name="Pamer E.G."/>
            <person name="Barat B."/>
            <person name="Waligurski E."/>
            <person name="Medina S."/>
            <person name="Paddock L."/>
            <person name="Mostad J."/>
        </authorList>
    </citation>
    <scope>NUCLEOTIDE SEQUENCE [LARGE SCALE GENOMIC DNA]</scope>
    <source>
        <strain evidence="2 3">SL.3.17</strain>
    </source>
</reference>
<dbReference type="Proteomes" id="UP001524502">
    <property type="component" value="Unassembled WGS sequence"/>
</dbReference>
<keyword evidence="3" id="KW-1185">Reference proteome</keyword>